<dbReference type="AlphaFoldDB" id="A0AA96ZTQ9"/>
<keyword evidence="3" id="KW-1185">Reference proteome</keyword>
<gene>
    <name evidence="2" type="ORF">MsAc7_04190</name>
</gene>
<dbReference type="EMBL" id="CP131060">
    <property type="protein sequence ID" value="WNY24890.1"/>
    <property type="molecule type" value="Genomic_DNA"/>
</dbReference>
<evidence type="ECO:0000313" key="3">
    <source>
        <dbReference type="Proteomes" id="UP001303587"/>
    </source>
</evidence>
<accession>A0AA96ZTQ9</accession>
<dbReference type="Proteomes" id="UP001303587">
    <property type="component" value="Chromosome"/>
</dbReference>
<name>A0AA96ZTQ9_9EURY</name>
<reference evidence="2 3" key="1">
    <citation type="submission" date="2023-07" db="EMBL/GenBank/DDBJ databases">
        <title>Closed genoem sequence of Methanosarcinaceae archaeon Ac7.</title>
        <authorList>
            <person name="Poehlein A."/>
            <person name="Protasov E."/>
            <person name="Platt K."/>
            <person name="Reeh H."/>
            <person name="Daniel R."/>
            <person name="Brune A."/>
        </authorList>
    </citation>
    <scope>NUCLEOTIDE SEQUENCE [LARGE SCALE GENOMIC DNA]</scope>
    <source>
        <strain evidence="2 3">Ac7</strain>
    </source>
</reference>
<dbReference type="RefSeq" id="WP_338103448.1">
    <property type="nucleotide sequence ID" value="NZ_CP131060.1"/>
</dbReference>
<proteinExistence type="predicted"/>
<evidence type="ECO:0000259" key="1">
    <source>
        <dbReference type="Pfam" id="PF07796"/>
    </source>
</evidence>
<protein>
    <recommendedName>
        <fullName evidence="1">DUF1638 domain-containing protein</fullName>
    </recommendedName>
</protein>
<dbReference type="Pfam" id="PF07796">
    <property type="entry name" value="DUF1638"/>
    <property type="match status" value="1"/>
</dbReference>
<dbReference type="GeneID" id="89229538"/>
<sequence length="288" mass="32566">MGILACKMLQDEIVYLIQNDPDIGEILIVENGEHIDFVQKLNEMDISYKLIPSVDILPNRIRKGPEDLNELPLPACNELNDQNSADADPETISLVVWQLDLGLHEVPKKLKLQVYHDLPIMMPKVDGVFLFYGLCGNVLLTVEDDFRDENCPVLILRDSDGIIIDDCIGGAIGGRQKYAQLLKSFKGVGTFILTPMYAQYAATDFFGYGQAVSGFSNEKMYEMNKFMFEASGYKQTALLDTGLSYTKNVEENAQKFADKYNFKIIQLDGGNQKIFEDCYRKMKQKIQV</sequence>
<feature type="domain" description="DUF1638" evidence="1">
    <location>
        <begin position="99"/>
        <end position="276"/>
    </location>
</feature>
<dbReference type="InterPro" id="IPR012437">
    <property type="entry name" value="DUF1638"/>
</dbReference>
<organism evidence="2 3">
    <name type="scientific">Methanolapillus millepedarum</name>
    <dbReference type="NCBI Taxonomy" id="3028296"/>
    <lineage>
        <taxon>Archaea</taxon>
        <taxon>Methanobacteriati</taxon>
        <taxon>Methanobacteriota</taxon>
        <taxon>Stenosarchaea group</taxon>
        <taxon>Methanomicrobia</taxon>
        <taxon>Methanosarcinales</taxon>
        <taxon>Methanosarcinaceae</taxon>
        <taxon>Methanolapillus</taxon>
    </lineage>
</organism>
<evidence type="ECO:0000313" key="2">
    <source>
        <dbReference type="EMBL" id="WNY24890.1"/>
    </source>
</evidence>